<sequence>MSTRFDRRRGSRHDELPLTSMPDWALEMMMGLYGRETIKRALREETERTVAPVPWDRERVEEPVDRSRSHDIPEVERHGRDDVPAAFNQVDAELEAINSLIRFLGRKLRRR</sequence>
<dbReference type="EMBL" id="BAOQ01000002">
    <property type="protein sequence ID" value="GAC82458.1"/>
    <property type="molecule type" value="Genomic_DNA"/>
</dbReference>
<evidence type="ECO:0008006" key="4">
    <source>
        <dbReference type="Google" id="ProtNLM"/>
    </source>
</evidence>
<comment type="caution">
    <text evidence="2">The sequence shown here is derived from an EMBL/GenBank/DDBJ whole genome shotgun (WGS) entry which is preliminary data.</text>
</comment>
<proteinExistence type="predicted"/>
<evidence type="ECO:0000313" key="2">
    <source>
        <dbReference type="EMBL" id="GAC82458.1"/>
    </source>
</evidence>
<dbReference type="RefSeq" id="WP_006898689.1">
    <property type="nucleotide sequence ID" value="NZ_BAOQ01000002.1"/>
</dbReference>
<protein>
    <recommendedName>
        <fullName evidence="4">Transposase</fullName>
    </recommendedName>
</protein>
<dbReference type="Proteomes" id="UP000035021">
    <property type="component" value="Unassembled WGS sequence"/>
</dbReference>
<gene>
    <name evidence="2" type="ORF">GP2_002_01280</name>
</gene>
<dbReference type="GeneID" id="60748420"/>
<reference evidence="2 3" key="1">
    <citation type="submission" date="2013-02" db="EMBL/GenBank/DDBJ databases">
        <title>Whole genome shotgun sequence of Gordonia paraffinivorans NBRC 108238.</title>
        <authorList>
            <person name="Isaki-Nakamura S."/>
            <person name="Hosoyama A."/>
            <person name="Tsuchikane K."/>
            <person name="Ando Y."/>
            <person name="Baba S."/>
            <person name="Ohji S."/>
            <person name="Hamada M."/>
            <person name="Tamura T."/>
            <person name="Yamazoe A."/>
            <person name="Yamazaki S."/>
            <person name="Fujita N."/>
        </authorList>
    </citation>
    <scope>NUCLEOTIDE SEQUENCE [LARGE SCALE GENOMIC DNA]</scope>
    <source>
        <strain evidence="2 3">NBRC 108238</strain>
    </source>
</reference>
<keyword evidence="3" id="KW-1185">Reference proteome</keyword>
<accession>A0ABQ0IGJ1</accession>
<feature type="region of interest" description="Disordered" evidence="1">
    <location>
        <begin position="59"/>
        <end position="81"/>
    </location>
</feature>
<organism evidence="2 3">
    <name type="scientific">Gordonia paraffinivorans NBRC 108238</name>
    <dbReference type="NCBI Taxonomy" id="1223543"/>
    <lineage>
        <taxon>Bacteria</taxon>
        <taxon>Bacillati</taxon>
        <taxon>Actinomycetota</taxon>
        <taxon>Actinomycetes</taxon>
        <taxon>Mycobacteriales</taxon>
        <taxon>Gordoniaceae</taxon>
        <taxon>Gordonia</taxon>
    </lineage>
</organism>
<evidence type="ECO:0000256" key="1">
    <source>
        <dbReference type="SAM" id="MobiDB-lite"/>
    </source>
</evidence>
<evidence type="ECO:0000313" key="3">
    <source>
        <dbReference type="Proteomes" id="UP000035021"/>
    </source>
</evidence>
<name>A0ABQ0IGJ1_9ACTN</name>